<dbReference type="InterPro" id="IPR002723">
    <property type="entry name" value="BpsA_C"/>
</dbReference>
<dbReference type="Gene3D" id="3.60.90.10">
    <property type="entry name" value="S-adenosylmethionine decarboxylase"/>
    <property type="match status" value="1"/>
</dbReference>
<dbReference type="Pfam" id="PF01861">
    <property type="entry name" value="BpsA_C"/>
    <property type="match status" value="1"/>
</dbReference>
<dbReference type="PANTHER" id="PTHR23290:SF0">
    <property type="entry name" value="RRNA N6-ADENOSINE-METHYLTRANSFERASE METTL5"/>
    <property type="match status" value="1"/>
</dbReference>
<keyword evidence="4" id="KW-0745">Spermidine biosynthesis</keyword>
<comment type="caution">
    <text evidence="11">The sequence shown here is derived from an EMBL/GenBank/DDBJ whole genome shotgun (WGS) entry which is preliminary data.</text>
</comment>
<dbReference type="AlphaFoldDB" id="A0A0G0KNA9"/>
<organism evidence="11 12">
    <name type="scientific">Candidatus Shapirobacteria bacterium GW2011_GWE1_38_10</name>
    <dbReference type="NCBI Taxonomy" id="1618488"/>
    <lineage>
        <taxon>Bacteria</taxon>
        <taxon>Candidatus Shapironibacteriota</taxon>
    </lineage>
</organism>
<dbReference type="SUPFAM" id="SSF53335">
    <property type="entry name" value="S-adenosyl-L-methionine-dependent methyltransferases"/>
    <property type="match status" value="1"/>
</dbReference>
<sequence>MDLKLRQLDISKFLYYLSRHSRISTRQLNRLTGFPETFLYSLLKKYSDILEPASRFLVVKPLLRSKTLKEAQDKINSIQKIDRDYLTENINKATSLRPLPDRSLDQFYTTPATTFRRAKLMAKMGDIYERQLAFLGDDDLTSVACALTHQARSITVFEIDDRLIKLIRDISKKLNLEITVVKQDLLKPIDKKYLASFDIVFTDPPYTPNGISLFANCAVELLTPQFTSRLYLCYGNSDRAREREVVIQKIISDFGFMIHTKYFQFNHYAGAQSIGSQSSLYLLDWTPQLKTISLSFDKIYTYEKNKMDKNFPFYNHWEVETTVLPSQIVDEKYIDSLVKTIISNLKLNVVSASKHLFPGHGGLTKVYILSQSHLVVHTWPEFSSIHFDLMTCSSGVSSTNVRAVFSSLPHTNHPIFR</sequence>
<evidence type="ECO:0000256" key="3">
    <source>
        <dbReference type="ARBA" id="ARBA00022813"/>
    </source>
</evidence>
<dbReference type="CDD" id="cd02440">
    <property type="entry name" value="AdoMet_MTases"/>
    <property type="match status" value="1"/>
</dbReference>
<dbReference type="Gene3D" id="3.40.50.150">
    <property type="entry name" value="Vaccinia Virus protein VP39"/>
    <property type="match status" value="1"/>
</dbReference>
<dbReference type="InterPro" id="IPR029063">
    <property type="entry name" value="SAM-dependent_MTases_sf"/>
</dbReference>
<proteinExistence type="predicted"/>
<dbReference type="PROSITE" id="PS00092">
    <property type="entry name" value="N6_MTASE"/>
    <property type="match status" value="1"/>
</dbReference>
<dbReference type="PANTHER" id="PTHR23290">
    <property type="entry name" value="RRNA N6-ADENOSINE-METHYLTRANSFERASE METTL5"/>
    <property type="match status" value="1"/>
</dbReference>
<dbReference type="GO" id="GO:0008168">
    <property type="term" value="F:methyltransferase activity"/>
    <property type="evidence" value="ECO:0007669"/>
    <property type="project" value="InterPro"/>
</dbReference>
<comment type="cofactor">
    <cofactor evidence="1">
        <name>pyruvate</name>
        <dbReference type="ChEBI" id="CHEBI:15361"/>
    </cofactor>
</comment>
<keyword evidence="9" id="KW-0670">Pyruvate</keyword>
<keyword evidence="8" id="KW-0704">Schiff base</keyword>
<dbReference type="EMBL" id="LBTX01000003">
    <property type="protein sequence ID" value="KKQ50654.1"/>
    <property type="molecule type" value="Genomic_DNA"/>
</dbReference>
<dbReference type="GO" id="GO:0003676">
    <property type="term" value="F:nucleic acid binding"/>
    <property type="evidence" value="ECO:0007669"/>
    <property type="project" value="InterPro"/>
</dbReference>
<evidence type="ECO:0000256" key="6">
    <source>
        <dbReference type="ARBA" id="ARBA00023145"/>
    </source>
</evidence>
<dbReference type="GO" id="GO:0004014">
    <property type="term" value="F:adenosylmethionine decarboxylase activity"/>
    <property type="evidence" value="ECO:0007669"/>
    <property type="project" value="InterPro"/>
</dbReference>
<keyword evidence="3" id="KW-0068">Autocatalytic cleavage</keyword>
<dbReference type="GO" id="GO:0008295">
    <property type="term" value="P:spermidine biosynthetic process"/>
    <property type="evidence" value="ECO:0007669"/>
    <property type="project" value="UniProtKB-KW"/>
</dbReference>
<evidence type="ECO:0000256" key="8">
    <source>
        <dbReference type="ARBA" id="ARBA00023270"/>
    </source>
</evidence>
<dbReference type="GO" id="GO:0032259">
    <property type="term" value="P:methylation"/>
    <property type="evidence" value="ECO:0007669"/>
    <property type="project" value="InterPro"/>
</dbReference>
<evidence type="ECO:0000256" key="7">
    <source>
        <dbReference type="ARBA" id="ARBA00023239"/>
    </source>
</evidence>
<dbReference type="InterPro" id="IPR002052">
    <property type="entry name" value="DNA_methylase_N6_adenine_CS"/>
</dbReference>
<feature type="domain" description="N(4)-bis(aminopropyl)spermidine synthase C-terminal" evidence="10">
    <location>
        <begin position="91"/>
        <end position="275"/>
    </location>
</feature>
<name>A0A0G0KNA9_9BACT</name>
<dbReference type="InterPro" id="IPR016067">
    <property type="entry name" value="S-AdoMet_deCO2ase_core"/>
</dbReference>
<evidence type="ECO:0000256" key="4">
    <source>
        <dbReference type="ARBA" id="ARBA00023066"/>
    </source>
</evidence>
<dbReference type="Pfam" id="PF02675">
    <property type="entry name" value="AdoMet_dc"/>
    <property type="match status" value="1"/>
</dbReference>
<dbReference type="InterPro" id="IPR003826">
    <property type="entry name" value="AdoMetDC_fam_prok"/>
</dbReference>
<evidence type="ECO:0000256" key="1">
    <source>
        <dbReference type="ARBA" id="ARBA00001928"/>
    </source>
</evidence>
<evidence type="ECO:0000256" key="5">
    <source>
        <dbReference type="ARBA" id="ARBA00023115"/>
    </source>
</evidence>
<dbReference type="InterPro" id="IPR051720">
    <property type="entry name" value="rRNA_MeTrfase/Polyamine_Synth"/>
</dbReference>
<protein>
    <recommendedName>
        <fullName evidence="10">N(4)-bis(aminopropyl)spermidine synthase C-terminal domain-containing protein</fullName>
    </recommendedName>
</protein>
<evidence type="ECO:0000313" key="11">
    <source>
        <dbReference type="EMBL" id="KKQ50654.1"/>
    </source>
</evidence>
<keyword evidence="5" id="KW-0620">Polyamine biosynthesis</keyword>
<evidence type="ECO:0000256" key="9">
    <source>
        <dbReference type="ARBA" id="ARBA00023317"/>
    </source>
</evidence>
<evidence type="ECO:0000313" key="12">
    <source>
        <dbReference type="Proteomes" id="UP000034231"/>
    </source>
</evidence>
<reference evidence="11 12" key="1">
    <citation type="journal article" date="2015" name="Nature">
        <title>rRNA introns, odd ribosomes, and small enigmatic genomes across a large radiation of phyla.</title>
        <authorList>
            <person name="Brown C.T."/>
            <person name="Hug L.A."/>
            <person name="Thomas B.C."/>
            <person name="Sharon I."/>
            <person name="Castelle C.J."/>
            <person name="Singh A."/>
            <person name="Wilkins M.J."/>
            <person name="Williams K.H."/>
            <person name="Banfield J.F."/>
        </authorList>
    </citation>
    <scope>NUCLEOTIDE SEQUENCE [LARGE SCALE GENOMIC DNA]</scope>
</reference>
<evidence type="ECO:0000259" key="10">
    <source>
        <dbReference type="Pfam" id="PF01861"/>
    </source>
</evidence>
<keyword evidence="7" id="KW-0456">Lyase</keyword>
<gene>
    <name evidence="11" type="ORF">US68_C0003G0020</name>
</gene>
<dbReference type="Proteomes" id="UP000034231">
    <property type="component" value="Unassembled WGS sequence"/>
</dbReference>
<accession>A0A0G0KNA9</accession>
<evidence type="ECO:0000256" key="2">
    <source>
        <dbReference type="ARBA" id="ARBA00022793"/>
    </source>
</evidence>
<keyword evidence="6" id="KW-0865">Zymogen</keyword>
<dbReference type="SUPFAM" id="SSF56276">
    <property type="entry name" value="S-adenosylmethionine decarboxylase"/>
    <property type="match status" value="1"/>
</dbReference>
<keyword evidence="2" id="KW-0210">Decarboxylase</keyword>